<dbReference type="InterPro" id="IPR050155">
    <property type="entry name" value="HAD-like_hydrolase_sf"/>
</dbReference>
<proteinExistence type="predicted"/>
<keyword evidence="1" id="KW-0378">Hydrolase</keyword>
<dbReference type="InterPro" id="IPR036412">
    <property type="entry name" value="HAD-like_sf"/>
</dbReference>
<dbReference type="InterPro" id="IPR023198">
    <property type="entry name" value="PGP-like_dom2"/>
</dbReference>
<keyword evidence="2" id="KW-1185">Reference proteome</keyword>
<dbReference type="InterPro" id="IPR041492">
    <property type="entry name" value="HAD_2"/>
</dbReference>
<evidence type="ECO:0000313" key="2">
    <source>
        <dbReference type="Proteomes" id="UP001460888"/>
    </source>
</evidence>
<sequence>MRYKILLFDLDGTLTDPRDGITRCVQYALACQGVQVDDLATLECFIGPPLKQSFMRFYGFDDAGASQAVDDYRERFGRTGMFENVVYDGMRELLAGLQRSGRQLFVATSKPWFYARQIIRHFELDPFFCSVYGSELDGTRTEKQALIAHILRAEKLAASDTLMIGDRSFDLVGARHNGVASAAVGYGYGSEAELLAESPEYFFPTLEVMRDTLMACRA</sequence>
<dbReference type="Proteomes" id="UP001460888">
    <property type="component" value="Unassembled WGS sequence"/>
</dbReference>
<dbReference type="InterPro" id="IPR023214">
    <property type="entry name" value="HAD_sf"/>
</dbReference>
<dbReference type="RefSeq" id="WP_353109182.1">
    <property type="nucleotide sequence ID" value="NZ_APND01000001.1"/>
</dbReference>
<dbReference type="PANTHER" id="PTHR43434">
    <property type="entry name" value="PHOSPHOGLYCOLATE PHOSPHATASE"/>
    <property type="match status" value="1"/>
</dbReference>
<dbReference type="SUPFAM" id="SSF56784">
    <property type="entry name" value="HAD-like"/>
    <property type="match status" value="1"/>
</dbReference>
<evidence type="ECO:0000313" key="1">
    <source>
        <dbReference type="EMBL" id="MES1928235.1"/>
    </source>
</evidence>
<name>A0ABV2AX60_9GAMM</name>
<accession>A0ABV2AX60</accession>
<reference evidence="1 2" key="1">
    <citation type="submission" date="2013-03" db="EMBL/GenBank/DDBJ databases">
        <title>Salinisphaera dokdonensis CL-ES53 Genome Sequencing.</title>
        <authorList>
            <person name="Li C."/>
            <person name="Lai Q."/>
            <person name="Shao Z."/>
        </authorList>
    </citation>
    <scope>NUCLEOTIDE SEQUENCE [LARGE SCALE GENOMIC DNA]</scope>
    <source>
        <strain evidence="1 2">CL-ES53</strain>
    </source>
</reference>
<dbReference type="Pfam" id="PF13419">
    <property type="entry name" value="HAD_2"/>
    <property type="match status" value="1"/>
</dbReference>
<dbReference type="Gene3D" id="3.40.50.1000">
    <property type="entry name" value="HAD superfamily/HAD-like"/>
    <property type="match status" value="1"/>
</dbReference>
<dbReference type="EMBL" id="APND01000001">
    <property type="protein sequence ID" value="MES1928235.1"/>
    <property type="molecule type" value="Genomic_DNA"/>
</dbReference>
<organism evidence="1 2">
    <name type="scientific">Salinisphaera dokdonensis CL-ES53</name>
    <dbReference type="NCBI Taxonomy" id="1304272"/>
    <lineage>
        <taxon>Bacteria</taxon>
        <taxon>Pseudomonadati</taxon>
        <taxon>Pseudomonadota</taxon>
        <taxon>Gammaproteobacteria</taxon>
        <taxon>Salinisphaerales</taxon>
        <taxon>Salinisphaeraceae</taxon>
        <taxon>Salinisphaera</taxon>
    </lineage>
</organism>
<dbReference type="Gene3D" id="1.10.150.240">
    <property type="entry name" value="Putative phosphatase, domain 2"/>
    <property type="match status" value="1"/>
</dbReference>
<dbReference type="GO" id="GO:0016787">
    <property type="term" value="F:hydrolase activity"/>
    <property type="evidence" value="ECO:0007669"/>
    <property type="project" value="UniProtKB-KW"/>
</dbReference>
<protein>
    <submittedName>
        <fullName evidence="1">HAD family hydrolase</fullName>
    </submittedName>
</protein>
<gene>
    <name evidence="1" type="ORF">SADO_03230</name>
</gene>
<comment type="caution">
    <text evidence="1">The sequence shown here is derived from an EMBL/GenBank/DDBJ whole genome shotgun (WGS) entry which is preliminary data.</text>
</comment>
<dbReference type="PANTHER" id="PTHR43434:SF20">
    <property type="entry name" value="5'-NUCLEOTIDASE"/>
    <property type="match status" value="1"/>
</dbReference>